<name>C8X5E5_DESRD</name>
<gene>
    <name evidence="2" type="ordered locus">Dret_2359</name>
</gene>
<reference evidence="3" key="1">
    <citation type="submission" date="2009-09" db="EMBL/GenBank/DDBJ databases">
        <title>The complete chromosome of Desulfohalobium retbaense DSM 5692.</title>
        <authorList>
            <consortium name="US DOE Joint Genome Institute (JGI-PGF)"/>
            <person name="Lucas S."/>
            <person name="Copeland A."/>
            <person name="Lapidus A."/>
            <person name="Glavina del Rio T."/>
            <person name="Dalin E."/>
            <person name="Tice H."/>
            <person name="Bruce D."/>
            <person name="Goodwin L."/>
            <person name="Pitluck S."/>
            <person name="Kyrpides N."/>
            <person name="Mavromatis K."/>
            <person name="Ivanova N."/>
            <person name="Mikhailova N."/>
            <person name="Munk A.C."/>
            <person name="Brettin T."/>
            <person name="Detter J.C."/>
            <person name="Han C."/>
            <person name="Tapia R."/>
            <person name="Larimer F."/>
            <person name="Land M."/>
            <person name="Hauser L."/>
            <person name="Markowitz V."/>
            <person name="Cheng J.-F."/>
            <person name="Hugenholtz P."/>
            <person name="Woyke T."/>
            <person name="Wu D."/>
            <person name="Spring S."/>
            <person name="Klenk H.-P."/>
            <person name="Eisen J.A."/>
        </authorList>
    </citation>
    <scope>NUCLEOTIDE SEQUENCE [LARGE SCALE GENOMIC DNA]</scope>
    <source>
        <strain evidence="3">DSM 5692</strain>
    </source>
</reference>
<reference evidence="2 3" key="2">
    <citation type="journal article" date="2010" name="Stand. Genomic Sci.">
        <title>Complete genome sequence of Desulfohalobium retbaense type strain (HR(100)).</title>
        <authorList>
            <person name="Spring S."/>
            <person name="Nolan M."/>
            <person name="Lapidus A."/>
            <person name="Glavina Del Rio T."/>
            <person name="Copeland A."/>
            <person name="Tice H."/>
            <person name="Cheng J.F."/>
            <person name="Lucas S."/>
            <person name="Land M."/>
            <person name="Chen F."/>
            <person name="Bruce D."/>
            <person name="Goodwin L."/>
            <person name="Pitluck S."/>
            <person name="Ivanova N."/>
            <person name="Mavromatis K."/>
            <person name="Mikhailova N."/>
            <person name="Pati A."/>
            <person name="Chen A."/>
            <person name="Palaniappan K."/>
            <person name="Hauser L."/>
            <person name="Chang Y.J."/>
            <person name="Jeffries C.D."/>
            <person name="Munk C."/>
            <person name="Kiss H."/>
            <person name="Chain P."/>
            <person name="Han C."/>
            <person name="Brettin T."/>
            <person name="Detter J.C."/>
            <person name="Schuler E."/>
            <person name="Goker M."/>
            <person name="Rohde M."/>
            <person name="Bristow J."/>
            <person name="Eisen J.A."/>
            <person name="Markowitz V."/>
            <person name="Hugenholtz P."/>
            <person name="Kyrpides N.C."/>
            <person name="Klenk H.P."/>
        </authorList>
    </citation>
    <scope>NUCLEOTIDE SEQUENCE [LARGE SCALE GENOMIC DNA]</scope>
    <source>
        <strain evidence="2 3">DSM 5692</strain>
    </source>
</reference>
<dbReference type="InterPro" id="IPR018530">
    <property type="entry name" value="SiaC"/>
</dbReference>
<sequence>MEAFVREKTKSTPWIELDPEQGYLRIQGESYPENAAKFYSPMLEWLQSYLDQVGSGPIQADIELIYFNSSSSKVFMNFFDMLEEAAERGAPVTVFWKYHEDNDTALECGEEFQEDLEHVDFQLQAIK</sequence>
<dbReference type="Pfam" id="PF09345">
    <property type="entry name" value="SiaC"/>
    <property type="match status" value="1"/>
</dbReference>
<dbReference type="RefSeq" id="WP_015752776.1">
    <property type="nucleotide sequence ID" value="NC_013223.1"/>
</dbReference>
<proteinExistence type="predicted"/>
<feature type="domain" description="SiaC family regulatory phosphoprotein" evidence="1">
    <location>
        <begin position="7"/>
        <end position="125"/>
    </location>
</feature>
<dbReference type="EMBL" id="CP001734">
    <property type="protein sequence ID" value="ACV69642.1"/>
    <property type="molecule type" value="Genomic_DNA"/>
</dbReference>
<dbReference type="KEGG" id="drt:Dret_2359"/>
<dbReference type="AlphaFoldDB" id="C8X5E5"/>
<dbReference type="eggNOG" id="ENOG50312WH">
    <property type="taxonomic scope" value="Bacteria"/>
</dbReference>
<dbReference type="Proteomes" id="UP000001052">
    <property type="component" value="Chromosome"/>
</dbReference>
<organism evidence="2 3">
    <name type="scientific">Desulfohalobium retbaense (strain ATCC 49708 / DSM 5692 / JCM 16813 / HR100)</name>
    <dbReference type="NCBI Taxonomy" id="485915"/>
    <lineage>
        <taxon>Bacteria</taxon>
        <taxon>Pseudomonadati</taxon>
        <taxon>Thermodesulfobacteriota</taxon>
        <taxon>Desulfovibrionia</taxon>
        <taxon>Desulfovibrionales</taxon>
        <taxon>Desulfohalobiaceae</taxon>
        <taxon>Desulfohalobium</taxon>
    </lineage>
</organism>
<evidence type="ECO:0000313" key="2">
    <source>
        <dbReference type="EMBL" id="ACV69642.1"/>
    </source>
</evidence>
<keyword evidence="3" id="KW-1185">Reference proteome</keyword>
<dbReference type="HOGENOM" id="CLU_129198_0_0_7"/>
<accession>C8X5E5</accession>
<dbReference type="STRING" id="485915.Dret_2359"/>
<protein>
    <recommendedName>
        <fullName evidence="1">SiaC family regulatory phosphoprotein domain-containing protein</fullName>
    </recommendedName>
</protein>
<evidence type="ECO:0000313" key="3">
    <source>
        <dbReference type="Proteomes" id="UP000001052"/>
    </source>
</evidence>
<dbReference type="OrthoDB" id="5297629at2"/>
<evidence type="ECO:0000259" key="1">
    <source>
        <dbReference type="Pfam" id="PF09345"/>
    </source>
</evidence>